<feature type="region of interest" description="Disordered" evidence="1">
    <location>
        <begin position="1"/>
        <end position="52"/>
    </location>
</feature>
<feature type="compositionally biased region" description="Basic and acidic residues" evidence="1">
    <location>
        <begin position="17"/>
        <end position="28"/>
    </location>
</feature>
<sequence length="1252" mass="141068">MSDTPRLRSAFPQTPKTSERTHGTKHSYDSVLSQDGTRSQTAPNKPHPSVQGDGQDANIPLIAFDIIDAPSQRLYVAAFYVFLNAWRLYEYWESSDDLDSTWLFLKWISIDAAFLFGLPALRIPWLEWAFSTSLAVFLLHAVANVFLMFHIPIPIDTWIAAVVKLAYDRELSISERRVKPADILHNSSLILGKQIIHILPEGSAILNPQRYPFCLDESHPTVTLPIRINQTTPIAIELLRFDLESGENETISISQRLAKQLKRQADKFHVKSDQFSPRDLLYTVRKPGIYRLQRVIDESGLEVHRKSHDTPVVTCPRAIIRESAVHKCKGELSNLTLEIQGTPPLKIKYRRMLNDVDHGVSYQSIQPESLVSHPVGRTYLDHPDSLRASSQTISIPLNESLNAGGEWIYAIDEVQDTYGNIVNYTSMRIGDSDSTRDGLQSRRFFVHERPRISLAGCTPQTFLKAAKGDSIALPVHIHSSGRSQATDTPFTIVYSFSDKPRQSDHLAQPEYHEVVLKNMDDKPRIKEQGWYDIISVSSQFCSGDVLEPSSCFLHNPPEPQLSIRKEYVYDQCANHSVGLLIDLDVIGTPPFKIRYSIEHSKGIQTRILSLDSLRGHLELTPTEAGRYRYQFLDISDLVYESRSLKDKIPTLEQNVKPPASAHFVGPVTSRKACFGEPVAVDIIFSGEPPWDLQYELIHDGKRLKYDFTSTAEVATLTTEQLLKGGDYILGLVSVTDKSNCRRPLNEEIRIEARLKRPSVSFGQVDKKRVAFALEDRKVDLPLRLEGEAPWRVRYRNTDKTETTPVEKVFWNENSVIQVDQAGRYELLEVSDATCPGSVDKAAQLFNVSWIPRPVIASIDGNLLVNRTLLRKGDVCEGDEDTMDIQFKGSPPYSVRYEQQRKTKSGVTSRPKSLTAALNSASIRMETSRAGEYLYKFTDIGDNLYNFEPSKSNQFTVSQRVNPRPSAQFQSPNRIYGFCREESDGDESIPIILEGIPPFAIEIGVRHHSNSKTDILSIPNVSSRLYNLPVPRRYLDLGQHVITIRKVRDARGCLRTTEYDGSSVRVTISDVPTIIPLESKVDYCVGERLSFSLSGHAPFDIYYTFGSIKRKATSQTTNFRRIAEKSGEFTITAVSDSASGKCKAHKSITKIIHDLPSVRMSRGRTSVIDIHEGGDAEILFEFWGTPPFEFTYTRSSNAGKGSKPQVLDTKHDVSYEHTKTIRASDEGTYEVVSIKDKFCSFSILNGGTVTRKR</sequence>
<dbReference type="Proteomes" id="UP000054565">
    <property type="component" value="Unassembled WGS sequence"/>
</dbReference>
<organism evidence="7 8">
    <name type="scientific">Coccidioides immitis RMSCC 2394</name>
    <dbReference type="NCBI Taxonomy" id="404692"/>
    <lineage>
        <taxon>Eukaryota</taxon>
        <taxon>Fungi</taxon>
        <taxon>Dikarya</taxon>
        <taxon>Ascomycota</taxon>
        <taxon>Pezizomycotina</taxon>
        <taxon>Eurotiomycetes</taxon>
        <taxon>Eurotiomycetidae</taxon>
        <taxon>Onygenales</taxon>
        <taxon>Onygenaceae</taxon>
        <taxon>Coccidioides</taxon>
    </lineage>
</organism>
<dbReference type="GO" id="GO:0006999">
    <property type="term" value="P:nuclear pore organization"/>
    <property type="evidence" value="ECO:0007669"/>
    <property type="project" value="TreeGrafter"/>
</dbReference>
<dbReference type="InterPro" id="IPR056542">
    <property type="entry name" value="Ig-like_POM152_1st"/>
</dbReference>
<dbReference type="PANTHER" id="PTHR28206:SF1">
    <property type="entry name" value="NUCLEOPORIN POM152"/>
    <property type="match status" value="1"/>
</dbReference>
<dbReference type="GO" id="GO:0006606">
    <property type="term" value="P:protein import into nucleus"/>
    <property type="evidence" value="ECO:0007669"/>
    <property type="project" value="TreeGrafter"/>
</dbReference>
<feature type="domain" description="Nucleoporin POM152 Ig-like" evidence="4">
    <location>
        <begin position="756"/>
        <end position="842"/>
    </location>
</feature>
<feature type="domain" description="Nucleoporin POM152 N-terminal transmembrane" evidence="3">
    <location>
        <begin position="68"/>
        <end position="151"/>
    </location>
</feature>
<dbReference type="Pfam" id="PF24097">
    <property type="entry name" value="TMD_POM152"/>
    <property type="match status" value="1"/>
</dbReference>
<evidence type="ECO:0000259" key="5">
    <source>
        <dbReference type="Pfam" id="PF24519"/>
    </source>
</evidence>
<feature type="domain" description="Nucleoporin POM152 Ig-like" evidence="4">
    <location>
        <begin position="449"/>
        <end position="551"/>
    </location>
</feature>
<dbReference type="OrthoDB" id="5529162at2759"/>
<evidence type="ECO:0000313" key="8">
    <source>
        <dbReference type="Proteomes" id="UP000054565"/>
    </source>
</evidence>
<dbReference type="InterPro" id="IPR056544">
    <property type="entry name" value="Ig_POM152"/>
</dbReference>
<evidence type="ECO:0000259" key="6">
    <source>
        <dbReference type="Pfam" id="PF24527"/>
    </source>
</evidence>
<dbReference type="GO" id="GO:0070762">
    <property type="term" value="C:nuclear pore transmembrane ring"/>
    <property type="evidence" value="ECO:0007669"/>
    <property type="project" value="TreeGrafter"/>
</dbReference>
<feature type="domain" description="Nucleoporin POM152 first Ig-like" evidence="5">
    <location>
        <begin position="203"/>
        <end position="311"/>
    </location>
</feature>
<dbReference type="EMBL" id="DS028093">
    <property type="protein sequence ID" value="KMP02120.1"/>
    <property type="molecule type" value="Genomic_DNA"/>
</dbReference>
<proteinExistence type="predicted"/>
<dbReference type="InterPro" id="IPR056540">
    <property type="entry name" value="TMD_POM152"/>
</dbReference>
<evidence type="ECO:0000259" key="3">
    <source>
        <dbReference type="Pfam" id="PF24097"/>
    </source>
</evidence>
<feature type="domain" description="Nucleoporin POM152 immunoglobulin-like" evidence="2">
    <location>
        <begin position="555"/>
        <end position="657"/>
    </location>
</feature>
<feature type="domain" description="Nucleoporin POM152 immunoglobulin-like" evidence="2">
    <location>
        <begin position="873"/>
        <end position="962"/>
    </location>
</feature>
<dbReference type="AlphaFoldDB" id="A0A0J6Y308"/>
<feature type="domain" description="Nucleoporin POM152 Ig-like" evidence="4">
    <location>
        <begin position="1155"/>
        <end position="1244"/>
    </location>
</feature>
<protein>
    <submittedName>
        <fullName evidence="7">Nucleoporin Pom152</fullName>
    </submittedName>
</protein>
<evidence type="ECO:0000259" key="4">
    <source>
        <dbReference type="Pfam" id="PF24312"/>
    </source>
</evidence>
<dbReference type="Pfam" id="PF24312">
    <property type="entry name" value="Ig-like_POM152"/>
    <property type="match status" value="3"/>
</dbReference>
<dbReference type="InterPro" id="IPR056541">
    <property type="entry name" value="Ig-like_POM152"/>
</dbReference>
<dbReference type="InterPro" id="IPR037701">
    <property type="entry name" value="Pom152"/>
</dbReference>
<evidence type="ECO:0000256" key="1">
    <source>
        <dbReference type="SAM" id="MobiDB-lite"/>
    </source>
</evidence>
<accession>A0A0J6Y308</accession>
<dbReference type="GO" id="GO:0017056">
    <property type="term" value="F:structural constituent of nuclear pore"/>
    <property type="evidence" value="ECO:0007669"/>
    <property type="project" value="InterPro"/>
</dbReference>
<feature type="compositionally biased region" description="Polar residues" evidence="1">
    <location>
        <begin position="30"/>
        <end position="43"/>
    </location>
</feature>
<dbReference type="Pfam" id="PF23664">
    <property type="entry name" value="Ig_Pom152"/>
    <property type="match status" value="2"/>
</dbReference>
<gene>
    <name evidence="7" type="ORF">CIRG_02259</name>
</gene>
<feature type="domain" description="Nucleoporin POM152 ninth Ig-like" evidence="6">
    <location>
        <begin position="1071"/>
        <end position="1150"/>
    </location>
</feature>
<dbReference type="PANTHER" id="PTHR28206">
    <property type="entry name" value="NUCLEOPORIN POM152"/>
    <property type="match status" value="1"/>
</dbReference>
<name>A0A0J6Y308_COCIT</name>
<dbReference type="InterPro" id="IPR056543">
    <property type="entry name" value="Ig-like_POM152_9th"/>
</dbReference>
<evidence type="ECO:0000313" key="7">
    <source>
        <dbReference type="EMBL" id="KMP02120.1"/>
    </source>
</evidence>
<dbReference type="Pfam" id="PF24519">
    <property type="entry name" value="Ig-like_Pom152_1"/>
    <property type="match status" value="1"/>
</dbReference>
<dbReference type="STRING" id="404692.A0A0J6Y308"/>
<reference evidence="8" key="1">
    <citation type="journal article" date="2010" name="Genome Res.">
        <title>Population genomic sequencing of Coccidioides fungi reveals recent hybridization and transposon control.</title>
        <authorList>
            <person name="Neafsey D.E."/>
            <person name="Barker B.M."/>
            <person name="Sharpton T.J."/>
            <person name="Stajich J.E."/>
            <person name="Park D.J."/>
            <person name="Whiston E."/>
            <person name="Hung C.-Y."/>
            <person name="McMahan C."/>
            <person name="White J."/>
            <person name="Sykes S."/>
            <person name="Heiman D."/>
            <person name="Young S."/>
            <person name="Zeng Q."/>
            <person name="Abouelleil A."/>
            <person name="Aftuck L."/>
            <person name="Bessette D."/>
            <person name="Brown A."/>
            <person name="FitzGerald M."/>
            <person name="Lui A."/>
            <person name="Macdonald J.P."/>
            <person name="Priest M."/>
            <person name="Orbach M.J."/>
            <person name="Galgiani J.N."/>
            <person name="Kirkland T.N."/>
            <person name="Cole G.T."/>
            <person name="Birren B.W."/>
            <person name="Henn M.R."/>
            <person name="Taylor J.W."/>
            <person name="Rounsley S.D."/>
        </authorList>
    </citation>
    <scope>NUCLEOTIDE SEQUENCE [LARGE SCALE GENOMIC DNA]</scope>
    <source>
        <strain evidence="8">RMSCC 2394</strain>
    </source>
</reference>
<dbReference type="Pfam" id="PF24527">
    <property type="entry name" value="Ig-like_Pom152_9"/>
    <property type="match status" value="1"/>
</dbReference>
<evidence type="ECO:0000259" key="2">
    <source>
        <dbReference type="Pfam" id="PF23664"/>
    </source>
</evidence>